<gene>
    <name evidence="3" type="ORF">ME5_00890</name>
</gene>
<dbReference type="OrthoDB" id="9785345at2"/>
<keyword evidence="1" id="KW-0472">Membrane</keyword>
<dbReference type="EMBL" id="AIMB01000007">
    <property type="protein sequence ID" value="EJF90489.1"/>
    <property type="molecule type" value="Genomic_DNA"/>
</dbReference>
<dbReference type="PATRIC" id="fig|1094558.3.peg.976"/>
<feature type="domain" description="Cell wall hydrolase SleB" evidence="2">
    <location>
        <begin position="297"/>
        <end position="407"/>
    </location>
</feature>
<dbReference type="AlphaFoldDB" id="J0R4C0"/>
<evidence type="ECO:0000256" key="1">
    <source>
        <dbReference type="SAM" id="Phobius"/>
    </source>
</evidence>
<name>J0R4C0_9HYPH</name>
<comment type="caution">
    <text evidence="3">The sequence shown here is derived from an EMBL/GenBank/DDBJ whole genome shotgun (WGS) entry which is preliminary data.</text>
</comment>
<dbReference type="Proteomes" id="UP000008952">
    <property type="component" value="Unassembled WGS sequence"/>
</dbReference>
<evidence type="ECO:0000313" key="4">
    <source>
        <dbReference type="Proteomes" id="UP000008952"/>
    </source>
</evidence>
<protein>
    <recommendedName>
        <fullName evidence="2">Cell wall hydrolase SleB domain-containing protein</fullName>
    </recommendedName>
</protein>
<dbReference type="InterPro" id="IPR011105">
    <property type="entry name" value="Cell_wall_hydrolase_SleB"/>
</dbReference>
<keyword evidence="1" id="KW-1133">Transmembrane helix</keyword>
<dbReference type="STRING" id="1094558.ME5_00890"/>
<keyword evidence="4" id="KW-1185">Reference proteome</keyword>
<dbReference type="RefSeq" id="WP_008038860.1">
    <property type="nucleotide sequence ID" value="NZ_JH725147.1"/>
</dbReference>
<keyword evidence="1" id="KW-0812">Transmembrane</keyword>
<evidence type="ECO:0000259" key="2">
    <source>
        <dbReference type="Pfam" id="PF07486"/>
    </source>
</evidence>
<dbReference type="eggNOG" id="COG3773">
    <property type="taxonomic scope" value="Bacteria"/>
</dbReference>
<accession>J0R4C0</accession>
<organism evidence="3 4">
    <name type="scientific">Bartonella tamiae Th239</name>
    <dbReference type="NCBI Taxonomy" id="1094558"/>
    <lineage>
        <taxon>Bacteria</taxon>
        <taxon>Pseudomonadati</taxon>
        <taxon>Pseudomonadota</taxon>
        <taxon>Alphaproteobacteria</taxon>
        <taxon>Hyphomicrobiales</taxon>
        <taxon>Bartonellaceae</taxon>
        <taxon>Bartonella</taxon>
    </lineage>
</organism>
<feature type="transmembrane region" description="Helical" evidence="1">
    <location>
        <begin position="50"/>
        <end position="69"/>
    </location>
</feature>
<dbReference type="HOGENOM" id="CLU_059174_0_0_5"/>
<evidence type="ECO:0000313" key="3">
    <source>
        <dbReference type="EMBL" id="EJF90489.1"/>
    </source>
</evidence>
<reference evidence="3 4" key="1">
    <citation type="submission" date="2012-03" db="EMBL/GenBank/DDBJ databases">
        <title>The Genome Sequence of Bartonella tamiae Th239.</title>
        <authorList>
            <consortium name="The Broad Institute Genome Sequencing Platform"/>
            <consortium name="The Broad Institute Genome Sequencing Center for Infectious Disease"/>
            <person name="Feldgarden M."/>
            <person name="Kirby J."/>
            <person name="Kosoy M."/>
            <person name="Birtles R."/>
            <person name="Probert W.S."/>
            <person name="Chiaraviglio L."/>
            <person name="Young S.K."/>
            <person name="Zeng Q."/>
            <person name="Gargeya S."/>
            <person name="Fitzgerald M."/>
            <person name="Haas B."/>
            <person name="Abouelleil A."/>
            <person name="Alvarado L."/>
            <person name="Arachchi H.M."/>
            <person name="Berlin A."/>
            <person name="Chapman S.B."/>
            <person name="Gearin G."/>
            <person name="Goldberg J."/>
            <person name="Griggs A."/>
            <person name="Gujja S."/>
            <person name="Hansen M."/>
            <person name="Heiman D."/>
            <person name="Howarth C."/>
            <person name="Larimer J."/>
            <person name="Lui A."/>
            <person name="MacDonald P.J.P."/>
            <person name="McCowen C."/>
            <person name="Montmayeur A."/>
            <person name="Murphy C."/>
            <person name="Neiman D."/>
            <person name="Pearson M."/>
            <person name="Priest M."/>
            <person name="Roberts A."/>
            <person name="Saif S."/>
            <person name="Shea T."/>
            <person name="Sisk P."/>
            <person name="Stolte C."/>
            <person name="Sykes S."/>
            <person name="Wortman J."/>
            <person name="Nusbaum C."/>
            <person name="Birren B."/>
        </authorList>
    </citation>
    <scope>NUCLEOTIDE SEQUENCE [LARGE SCALE GENOMIC DNA]</scope>
    <source>
        <strain evidence="3 4">Th239</strain>
    </source>
</reference>
<dbReference type="InterPro" id="IPR042047">
    <property type="entry name" value="SleB_dom1"/>
</dbReference>
<dbReference type="Pfam" id="PF07486">
    <property type="entry name" value="Hydrolase_2"/>
    <property type="match status" value="1"/>
</dbReference>
<sequence length="415" mass="46126">MPRISLKSPLRRHDGKETRSEKFCIASSYYLPEGRFYSAPAILKQKRRKFYLLPTILGFGMAICAATTLQNADILEPINVGVSVLSRSQTPNVDKVPKGVDPIVTGSIILTHRYKALPVTGEITEQKLGIADPNPDVDRVRRAEKSDGLNKREDNALPDLSKIETPRVSIQMSPLSNFHKTFAQLRKSTNDTKPIDIARAPLRLSKKSNPTLPIPKVLASLVTNDQADILALGYAPQNAKIDSTPFDSVLKDKNDGRFIPPIGKKDHEWAATLLPAAAFSPKEQKCLAEAVYFEARGESVKGQVAVAQVVLNRVRNPAYPGSICGVVYQNINWRNKCQFSFACDGKKHRITEKQNWVIAQQVSKAVTAGQIWLADVGSSTHYHATYVRPRWAKSMDKVEKIGLHIFYRTKNGGWS</sequence>
<proteinExistence type="predicted"/>
<dbReference type="Gene3D" id="1.10.10.2520">
    <property type="entry name" value="Cell wall hydrolase SleB, domain 1"/>
    <property type="match status" value="1"/>
</dbReference>
<dbReference type="GO" id="GO:0016787">
    <property type="term" value="F:hydrolase activity"/>
    <property type="evidence" value="ECO:0007669"/>
    <property type="project" value="InterPro"/>
</dbReference>